<gene>
    <name evidence="3" type="ORF">ABC977_11525</name>
</gene>
<accession>A0ABV4BET1</accession>
<evidence type="ECO:0000256" key="1">
    <source>
        <dbReference type="SAM" id="MobiDB-lite"/>
    </source>
</evidence>
<evidence type="ECO:0000313" key="3">
    <source>
        <dbReference type="EMBL" id="MEY6433034.1"/>
    </source>
</evidence>
<dbReference type="SUPFAM" id="SSF47598">
    <property type="entry name" value="Ribbon-helix-helix"/>
    <property type="match status" value="1"/>
</dbReference>
<dbReference type="InterPro" id="IPR010985">
    <property type="entry name" value="Ribbon_hlx_hlx"/>
</dbReference>
<dbReference type="RefSeq" id="WP_369667415.1">
    <property type="nucleotide sequence ID" value="NZ_JBDKXB010000014.1"/>
</dbReference>
<dbReference type="PANTHER" id="PTHR40688:SF2">
    <property type="entry name" value="RIBBON-HELIX-HELIX PROTEIN COPG DOMAIN-CONTAINING PROTEIN"/>
    <property type="match status" value="1"/>
</dbReference>
<keyword evidence="4" id="KW-1185">Reference proteome</keyword>
<evidence type="ECO:0000313" key="4">
    <source>
        <dbReference type="Proteomes" id="UP001564408"/>
    </source>
</evidence>
<reference evidence="3 4" key="1">
    <citation type="submission" date="2024-05" db="EMBL/GenBank/DDBJ databases">
        <title>Genome Sequence and Characterization of the New Strain Purple Sulfur Bacterium of Genus Thioalkalicoccus.</title>
        <authorList>
            <person name="Bryantseva I.A."/>
            <person name="Kyndt J.A."/>
            <person name="Imhoff J.F."/>
        </authorList>
    </citation>
    <scope>NUCLEOTIDE SEQUENCE [LARGE SCALE GENOMIC DNA]</scope>
    <source>
        <strain evidence="3 4">Um2</strain>
    </source>
</reference>
<organism evidence="3 4">
    <name type="scientific">Thioalkalicoccus limnaeus</name>
    <dbReference type="NCBI Taxonomy" id="120681"/>
    <lineage>
        <taxon>Bacteria</taxon>
        <taxon>Pseudomonadati</taxon>
        <taxon>Pseudomonadota</taxon>
        <taxon>Gammaproteobacteria</taxon>
        <taxon>Chromatiales</taxon>
        <taxon>Chromatiaceae</taxon>
        <taxon>Thioalkalicoccus</taxon>
    </lineage>
</organism>
<evidence type="ECO:0000259" key="2">
    <source>
        <dbReference type="Pfam" id="PF01402"/>
    </source>
</evidence>
<protein>
    <submittedName>
        <fullName evidence="3">Ribbon-helix-helix protein, CopG family</fullName>
    </submittedName>
</protein>
<dbReference type="EMBL" id="JBDKXB010000014">
    <property type="protein sequence ID" value="MEY6433034.1"/>
    <property type="molecule type" value="Genomic_DNA"/>
</dbReference>
<feature type="region of interest" description="Disordered" evidence="1">
    <location>
        <begin position="83"/>
        <end position="107"/>
    </location>
</feature>
<sequence length="107" mass="11840">MSSKSITIRTETEILDQLAALAHALDRSRNWVIEDALKQYLAQQARYAEGIAQARASLERGEGIPHEDLMAELDTLIEEQAQGRRAGPGFRRQGVDRGFPALPRLAG</sequence>
<proteinExistence type="predicted"/>
<dbReference type="Pfam" id="PF01402">
    <property type="entry name" value="RHH_1"/>
    <property type="match status" value="1"/>
</dbReference>
<feature type="domain" description="Ribbon-helix-helix protein CopG" evidence="2">
    <location>
        <begin position="4"/>
        <end position="44"/>
    </location>
</feature>
<dbReference type="CDD" id="cd22233">
    <property type="entry name" value="RHH_CopAso-like"/>
    <property type="match status" value="1"/>
</dbReference>
<name>A0ABV4BET1_9GAMM</name>
<dbReference type="PANTHER" id="PTHR40688">
    <property type="match status" value="1"/>
</dbReference>
<dbReference type="Proteomes" id="UP001564408">
    <property type="component" value="Unassembled WGS sequence"/>
</dbReference>
<dbReference type="InterPro" id="IPR052991">
    <property type="entry name" value="Non-func_TypeII_TA_Antitoxin"/>
</dbReference>
<dbReference type="InterPro" id="IPR002145">
    <property type="entry name" value="CopG"/>
</dbReference>
<comment type="caution">
    <text evidence="3">The sequence shown here is derived from an EMBL/GenBank/DDBJ whole genome shotgun (WGS) entry which is preliminary data.</text>
</comment>